<organism evidence="2 3">
    <name type="scientific">Ralstonia holmesii</name>
    <dbReference type="NCBI Taxonomy" id="3058602"/>
    <lineage>
        <taxon>Bacteria</taxon>
        <taxon>Pseudomonadati</taxon>
        <taxon>Pseudomonadota</taxon>
        <taxon>Betaproteobacteria</taxon>
        <taxon>Burkholderiales</taxon>
        <taxon>Burkholderiaceae</taxon>
        <taxon>Ralstonia</taxon>
    </lineage>
</organism>
<dbReference type="Pfam" id="PF07728">
    <property type="entry name" value="AAA_5"/>
    <property type="match status" value="1"/>
</dbReference>
<accession>A0ABC8QI04</accession>
<dbReference type="Pfam" id="PF08378">
    <property type="entry name" value="NERD"/>
    <property type="match status" value="1"/>
</dbReference>
<dbReference type="Gene3D" id="3.40.50.300">
    <property type="entry name" value="P-loop containing nucleotide triphosphate hydrolases"/>
    <property type="match status" value="1"/>
</dbReference>
<dbReference type="SUPFAM" id="SSF52540">
    <property type="entry name" value="P-loop containing nucleoside triphosphate hydrolases"/>
    <property type="match status" value="1"/>
</dbReference>
<dbReference type="InterPro" id="IPR011528">
    <property type="entry name" value="NERD"/>
</dbReference>
<comment type="caution">
    <text evidence="2">The sequence shown here is derived from an EMBL/GenBank/DDBJ whole genome shotgun (WGS) entry which is preliminary data.</text>
</comment>
<dbReference type="InterPro" id="IPR011704">
    <property type="entry name" value="ATPase_dyneun-rel_AAA"/>
</dbReference>
<dbReference type="PROSITE" id="PS50965">
    <property type="entry name" value="NERD"/>
    <property type="match status" value="1"/>
</dbReference>
<dbReference type="RefSeq" id="WP_316683771.1">
    <property type="nucleotide sequence ID" value="NZ_CATZAT010000004.1"/>
</dbReference>
<dbReference type="InterPro" id="IPR003593">
    <property type="entry name" value="AAA+_ATPase"/>
</dbReference>
<reference evidence="2 3" key="1">
    <citation type="submission" date="2023-07" db="EMBL/GenBank/DDBJ databases">
        <authorList>
            <person name="Peeters C."/>
        </authorList>
    </citation>
    <scope>NUCLEOTIDE SEQUENCE [LARGE SCALE GENOMIC DNA]</scope>
    <source>
        <strain evidence="2 3">LMG 18096</strain>
    </source>
</reference>
<proteinExistence type="predicted"/>
<keyword evidence="3" id="KW-1185">Reference proteome</keyword>
<dbReference type="SMART" id="SM00382">
    <property type="entry name" value="AAA"/>
    <property type="match status" value="1"/>
</dbReference>
<sequence>MIDETSPATPGNGIEIFLGHAIQDPTELRFLNRLRADLEAKALPCIVFANFYVGHARTQVDFVVATEKGATVIEVKGYRYPVEGGVNGAWQSKLDETRRRRISSKNPFQQAIDARHAIADEVSTQFAIDSARSRRAIGGNLCIFPAPLPNSNIPESNFKCAIGGYPELSEQIEEPRVNALPLSLWREFAQSLGLMPYLQDEPNADERFVADYSMQWATAIAAANQPFVSPSLQCDGQEFTLANGIERLRQGASLFLVGSSGSGKTRILEELSALASTAGMLPIAIEARFFEGEMRPLLERSIALATKHSLPEVLRVARRSACPLVIFVDGVNECPPAHQKTLVRSLLALHRRHNAQFVLAGQTDFAVPWGLSHRVMVLEPSLGHLRAVLEAHLGREATQPECDALEVVTTANDAAILADVVLDPSRLDGRFALYSAFTRQRLGSEEAESHRALSELAMRMRERLISTVAEHELVRELANVLGSSTAAAQLAENAQRCGLLVRRAGKVFFRHDLIADYFSAEALLARHLDASALSQALQRPIYASLAHFALGGSNSVMYLDALLHEPTHELLVACLEGKCGSGARSFVVDRVRDMLEKLDDFYSRLELTLVTDESGRHSIESKLPARDEFAPERRYLALIPHAMMHGLMPDVLVTFGRIDARIWVQAEQLRSIHSDKSLAFRRRAFNAVYSSPGMFVCREMLDAQQSFHSMWPRGESSAIAPALDAALSAPEKLRPGQLLMLVNAYVHLVPTSSAAPDGLADLADLLWDVGVHSLRFAVIELVRRFGWRLEPQQQNELRDKLQSWLSDVDPFTNSLVFDALDAVGGVESDLSVESALQECLDALEMPPSDLAYGRAMHVYVCTFDHPCSQLYWEAFYEKLSDAQRRELLLRAVNAEYGGLTTPWIVRELAKNPHPDAIPKLQEFVRAPRFEGSSAQGAVEAFLNAIVALANLGVSLQPYDAGSDEEAAWNTAAHVLHLIVSDGEIASAREQEIETLWKQLEQCGAASALDVVMWVEKNNSFTSGNSRTSFLPACERGVRKLARIALQQDYSPTSLVPKQRQWGDLAADHRMFALCVLREFGRKTDVGLVRQWIEDAVLGPYAIETAKMLEAAPL</sequence>
<evidence type="ECO:0000313" key="2">
    <source>
        <dbReference type="EMBL" id="CAJ0789904.1"/>
    </source>
</evidence>
<dbReference type="InterPro" id="IPR027417">
    <property type="entry name" value="P-loop_NTPase"/>
</dbReference>
<feature type="domain" description="NERD" evidence="1">
    <location>
        <begin position="22"/>
        <end position="141"/>
    </location>
</feature>
<dbReference type="Proteomes" id="UP001189663">
    <property type="component" value="Unassembled WGS sequence"/>
</dbReference>
<name>A0ABC8QI04_9RALS</name>
<dbReference type="EMBL" id="CATZAT010000004">
    <property type="protein sequence ID" value="CAJ0789904.1"/>
    <property type="molecule type" value="Genomic_DNA"/>
</dbReference>
<evidence type="ECO:0000259" key="1">
    <source>
        <dbReference type="PROSITE" id="PS50965"/>
    </source>
</evidence>
<evidence type="ECO:0000313" key="3">
    <source>
        <dbReference type="Proteomes" id="UP001189663"/>
    </source>
</evidence>
<protein>
    <recommendedName>
        <fullName evidence="1">NERD domain-containing protein</fullName>
    </recommendedName>
</protein>
<dbReference type="AlphaFoldDB" id="A0ABC8QI04"/>
<gene>
    <name evidence="2" type="ORF">LMG18096_02316</name>
</gene>